<name>A0A917ER33_9MICC</name>
<evidence type="ECO:0000256" key="13">
    <source>
        <dbReference type="SAM" id="Phobius"/>
    </source>
</evidence>
<keyword evidence="4" id="KW-1003">Cell membrane</keyword>
<dbReference type="AlphaFoldDB" id="A0A917ER33"/>
<keyword evidence="7" id="KW-0441">Lipid A biosynthesis</keyword>
<feature type="transmembrane region" description="Helical" evidence="13">
    <location>
        <begin position="121"/>
        <end position="142"/>
    </location>
</feature>
<feature type="transmembrane region" description="Helical" evidence="13">
    <location>
        <begin position="33"/>
        <end position="55"/>
    </location>
</feature>
<evidence type="ECO:0000256" key="1">
    <source>
        <dbReference type="ARBA" id="ARBA00004651"/>
    </source>
</evidence>
<evidence type="ECO:0000256" key="8">
    <source>
        <dbReference type="ARBA" id="ARBA00022692"/>
    </source>
</evidence>
<keyword evidence="6" id="KW-0997">Cell inner membrane</keyword>
<feature type="transmembrane region" description="Helical" evidence="13">
    <location>
        <begin position="216"/>
        <end position="235"/>
    </location>
</feature>
<feature type="domain" description="EamA" evidence="15">
    <location>
        <begin position="4"/>
        <end position="137"/>
    </location>
</feature>
<evidence type="ECO:0000256" key="9">
    <source>
        <dbReference type="ARBA" id="ARBA00022985"/>
    </source>
</evidence>
<keyword evidence="14" id="KW-0732">Signal</keyword>
<keyword evidence="8 13" id="KW-0812">Transmembrane</keyword>
<dbReference type="EMBL" id="BMIS01000010">
    <property type="protein sequence ID" value="GGE74078.1"/>
    <property type="molecule type" value="Genomic_DNA"/>
</dbReference>
<feature type="transmembrane region" description="Helical" evidence="13">
    <location>
        <begin position="62"/>
        <end position="81"/>
    </location>
</feature>
<dbReference type="Gene3D" id="1.10.3730.20">
    <property type="match status" value="2"/>
</dbReference>
<evidence type="ECO:0000256" key="2">
    <source>
        <dbReference type="ARBA" id="ARBA00007362"/>
    </source>
</evidence>
<sequence>MSTLALLMVLGASVAHALWNIAAKSSSGDTTVFVWMYYTAGAMLCLPVGLTLLVMRGDSYGWELLYAAMITALLHITYAMLLQTGYRKADLGVVYPVARGVGPVLTIVVAVAVLGERPETLALVGGLVIIGGILIVTGRRLFQRASGLGAGLLYGSATGAAIAAYTLWDNYSVNDLAIEPILYFGFSGAVQCLIMLPWVIRKRALIRPTWRSDRRQVGIIAALSPLAYVLVLYAMTTTSVALVAPVRESSIVIGALLAWWLFKEPDPVRRVAGALVVVVGISLVAVS</sequence>
<evidence type="ECO:0000256" key="10">
    <source>
        <dbReference type="ARBA" id="ARBA00022989"/>
    </source>
</evidence>
<organism evidence="16 17">
    <name type="scientific">Nesterenkonia cremea</name>
    <dbReference type="NCBI Taxonomy" id="1882340"/>
    <lineage>
        <taxon>Bacteria</taxon>
        <taxon>Bacillati</taxon>
        <taxon>Actinomycetota</taxon>
        <taxon>Actinomycetes</taxon>
        <taxon>Micrococcales</taxon>
        <taxon>Micrococcaceae</taxon>
        <taxon>Nesterenkonia</taxon>
    </lineage>
</organism>
<dbReference type="GO" id="GO:0005886">
    <property type="term" value="C:plasma membrane"/>
    <property type="evidence" value="ECO:0007669"/>
    <property type="project" value="UniProtKB-SubCell"/>
</dbReference>
<dbReference type="PANTHER" id="PTHR30561">
    <property type="entry name" value="SMR FAMILY PROTON-DEPENDENT DRUG EFFLUX TRANSPORTER SUGE"/>
    <property type="match status" value="1"/>
</dbReference>
<evidence type="ECO:0000256" key="5">
    <source>
        <dbReference type="ARBA" id="ARBA00022516"/>
    </source>
</evidence>
<keyword evidence="5" id="KW-0444">Lipid biosynthesis</keyword>
<comment type="similarity">
    <text evidence="2">Belongs to the EamA transporter family.</text>
</comment>
<accession>A0A917ER33</accession>
<dbReference type="RefSeq" id="WP_188685596.1">
    <property type="nucleotide sequence ID" value="NZ_BMIS01000010.1"/>
</dbReference>
<evidence type="ECO:0000256" key="14">
    <source>
        <dbReference type="SAM" id="SignalP"/>
    </source>
</evidence>
<dbReference type="PANTHER" id="PTHR30561:SF1">
    <property type="entry name" value="MULTIDRUG TRANSPORTER EMRE"/>
    <property type="match status" value="1"/>
</dbReference>
<dbReference type="Pfam" id="PF00892">
    <property type="entry name" value="EamA"/>
    <property type="match status" value="2"/>
</dbReference>
<evidence type="ECO:0000313" key="17">
    <source>
        <dbReference type="Proteomes" id="UP000633136"/>
    </source>
</evidence>
<dbReference type="InterPro" id="IPR000390">
    <property type="entry name" value="Small_drug/metabolite_transptr"/>
</dbReference>
<evidence type="ECO:0000256" key="7">
    <source>
        <dbReference type="ARBA" id="ARBA00022556"/>
    </source>
</evidence>
<feature type="transmembrane region" description="Helical" evidence="13">
    <location>
        <begin position="93"/>
        <end position="114"/>
    </location>
</feature>
<evidence type="ECO:0000256" key="12">
    <source>
        <dbReference type="ARBA" id="ARBA00023136"/>
    </source>
</evidence>
<feature type="transmembrane region" description="Helical" evidence="13">
    <location>
        <begin position="148"/>
        <end position="168"/>
    </location>
</feature>
<dbReference type="GO" id="GO:0009103">
    <property type="term" value="P:lipopolysaccharide biosynthetic process"/>
    <property type="evidence" value="ECO:0007669"/>
    <property type="project" value="UniProtKB-KW"/>
</dbReference>
<keyword evidence="10 13" id="KW-1133">Transmembrane helix</keyword>
<evidence type="ECO:0000256" key="4">
    <source>
        <dbReference type="ARBA" id="ARBA00022475"/>
    </source>
</evidence>
<proteinExistence type="inferred from homology"/>
<reference evidence="16" key="1">
    <citation type="journal article" date="2014" name="Int. J. Syst. Evol. Microbiol.">
        <title>Complete genome sequence of Corynebacterium casei LMG S-19264T (=DSM 44701T), isolated from a smear-ripened cheese.</title>
        <authorList>
            <consortium name="US DOE Joint Genome Institute (JGI-PGF)"/>
            <person name="Walter F."/>
            <person name="Albersmeier A."/>
            <person name="Kalinowski J."/>
            <person name="Ruckert C."/>
        </authorList>
    </citation>
    <scope>NUCLEOTIDE SEQUENCE</scope>
    <source>
        <strain evidence="16">CGMCC 1.15388</strain>
    </source>
</reference>
<gene>
    <name evidence="16" type="ORF">GCM10011401_21680</name>
</gene>
<keyword evidence="9" id="KW-0448">Lipopolysaccharide biosynthesis</keyword>
<keyword evidence="17" id="KW-1185">Reference proteome</keyword>
<dbReference type="InterPro" id="IPR037185">
    <property type="entry name" value="EmrE-like"/>
</dbReference>
<evidence type="ECO:0000256" key="6">
    <source>
        <dbReference type="ARBA" id="ARBA00022519"/>
    </source>
</evidence>
<feature type="transmembrane region" description="Helical" evidence="13">
    <location>
        <begin position="180"/>
        <end position="200"/>
    </location>
</feature>
<evidence type="ECO:0000313" key="16">
    <source>
        <dbReference type="EMBL" id="GGE74078.1"/>
    </source>
</evidence>
<protein>
    <submittedName>
        <fullName evidence="16">Membrane protein</fullName>
    </submittedName>
</protein>
<evidence type="ECO:0000256" key="3">
    <source>
        <dbReference type="ARBA" id="ARBA00022448"/>
    </source>
</evidence>
<comment type="subcellular location">
    <subcellularLocation>
        <location evidence="1">Cell membrane</location>
        <topology evidence="1">Multi-pass membrane protein</topology>
    </subcellularLocation>
</comment>
<feature type="transmembrane region" description="Helical" evidence="13">
    <location>
        <begin position="268"/>
        <end position="286"/>
    </location>
</feature>
<evidence type="ECO:0000256" key="11">
    <source>
        <dbReference type="ARBA" id="ARBA00023098"/>
    </source>
</evidence>
<comment type="caution">
    <text evidence="16">The sequence shown here is derived from an EMBL/GenBank/DDBJ whole genome shotgun (WGS) entry which is preliminary data.</text>
</comment>
<reference evidence="16" key="2">
    <citation type="submission" date="2020-09" db="EMBL/GenBank/DDBJ databases">
        <authorList>
            <person name="Sun Q."/>
            <person name="Zhou Y."/>
        </authorList>
    </citation>
    <scope>NUCLEOTIDE SEQUENCE</scope>
    <source>
        <strain evidence="16">CGMCC 1.15388</strain>
    </source>
</reference>
<dbReference type="GO" id="GO:0022857">
    <property type="term" value="F:transmembrane transporter activity"/>
    <property type="evidence" value="ECO:0007669"/>
    <property type="project" value="InterPro"/>
</dbReference>
<dbReference type="InterPro" id="IPR000620">
    <property type="entry name" value="EamA_dom"/>
</dbReference>
<evidence type="ECO:0000259" key="15">
    <source>
        <dbReference type="Pfam" id="PF00892"/>
    </source>
</evidence>
<feature type="domain" description="EamA" evidence="15">
    <location>
        <begin position="151"/>
        <end position="285"/>
    </location>
</feature>
<dbReference type="Proteomes" id="UP000633136">
    <property type="component" value="Unassembled WGS sequence"/>
</dbReference>
<feature type="signal peptide" evidence="14">
    <location>
        <begin position="1"/>
        <end position="17"/>
    </location>
</feature>
<keyword evidence="12 13" id="KW-0472">Membrane</keyword>
<keyword evidence="3" id="KW-0813">Transport</keyword>
<feature type="chain" id="PRO_5037732256" evidence="14">
    <location>
        <begin position="18"/>
        <end position="287"/>
    </location>
</feature>
<keyword evidence="11" id="KW-0443">Lipid metabolism</keyword>
<dbReference type="SUPFAM" id="SSF103481">
    <property type="entry name" value="Multidrug resistance efflux transporter EmrE"/>
    <property type="match status" value="2"/>
</dbReference>